<gene>
    <name evidence="4" type="ORF">Agub_g4702</name>
</gene>
<feature type="compositionally biased region" description="Pro residues" evidence="1">
    <location>
        <begin position="494"/>
        <end position="506"/>
    </location>
</feature>
<feature type="compositionally biased region" description="Low complexity" evidence="1">
    <location>
        <begin position="1526"/>
        <end position="1559"/>
    </location>
</feature>
<feature type="region of interest" description="Disordered" evidence="1">
    <location>
        <begin position="568"/>
        <end position="615"/>
    </location>
</feature>
<keyword evidence="2" id="KW-0812">Transmembrane</keyword>
<feature type="compositionally biased region" description="Low complexity" evidence="1">
    <location>
        <begin position="327"/>
        <end position="347"/>
    </location>
</feature>
<evidence type="ECO:0000256" key="3">
    <source>
        <dbReference type="SAM" id="SignalP"/>
    </source>
</evidence>
<feature type="compositionally biased region" description="Acidic residues" evidence="1">
    <location>
        <begin position="1202"/>
        <end position="1222"/>
    </location>
</feature>
<feature type="compositionally biased region" description="Low complexity" evidence="1">
    <location>
        <begin position="1278"/>
        <end position="1289"/>
    </location>
</feature>
<feature type="region of interest" description="Disordered" evidence="1">
    <location>
        <begin position="318"/>
        <end position="347"/>
    </location>
</feature>
<dbReference type="PANTHER" id="PTHR46967:SF1">
    <property type="entry name" value="KERATIN-ASSOCIATED PROTEIN 16-1-LIKE"/>
    <property type="match status" value="1"/>
</dbReference>
<evidence type="ECO:0000313" key="4">
    <source>
        <dbReference type="EMBL" id="GFR43605.1"/>
    </source>
</evidence>
<feature type="region of interest" description="Disordered" evidence="1">
    <location>
        <begin position="1161"/>
        <end position="1225"/>
    </location>
</feature>
<comment type="caution">
    <text evidence="4">The sequence shown here is derived from an EMBL/GenBank/DDBJ whole genome shotgun (WGS) entry which is preliminary data.</text>
</comment>
<keyword evidence="2" id="KW-0472">Membrane</keyword>
<accession>A0AAD3DKK8</accession>
<feature type="compositionally biased region" description="Polar residues" evidence="1">
    <location>
        <begin position="148"/>
        <end position="160"/>
    </location>
</feature>
<feature type="compositionally biased region" description="Low complexity" evidence="1">
    <location>
        <begin position="1012"/>
        <end position="1039"/>
    </location>
</feature>
<dbReference type="SMART" id="SM01411">
    <property type="entry name" value="Ephrin_rec_like"/>
    <property type="match status" value="2"/>
</dbReference>
<feature type="region of interest" description="Disordered" evidence="1">
    <location>
        <begin position="492"/>
        <end position="528"/>
    </location>
</feature>
<feature type="region of interest" description="Disordered" evidence="1">
    <location>
        <begin position="1522"/>
        <end position="1563"/>
    </location>
</feature>
<feature type="transmembrane region" description="Helical" evidence="2">
    <location>
        <begin position="1614"/>
        <end position="1634"/>
    </location>
</feature>
<feature type="region of interest" description="Disordered" evidence="1">
    <location>
        <begin position="711"/>
        <end position="800"/>
    </location>
</feature>
<dbReference type="Proteomes" id="UP001054857">
    <property type="component" value="Unassembled WGS sequence"/>
</dbReference>
<name>A0AAD3DKK8_9CHLO</name>
<feature type="region of interest" description="Disordered" evidence="1">
    <location>
        <begin position="148"/>
        <end position="169"/>
    </location>
</feature>
<evidence type="ECO:0000313" key="5">
    <source>
        <dbReference type="Proteomes" id="UP001054857"/>
    </source>
</evidence>
<feature type="region of interest" description="Disordered" evidence="1">
    <location>
        <begin position="921"/>
        <end position="1040"/>
    </location>
</feature>
<keyword evidence="3" id="KW-0732">Signal</keyword>
<dbReference type="EMBL" id="BMAR01000006">
    <property type="protein sequence ID" value="GFR43605.1"/>
    <property type="molecule type" value="Genomic_DNA"/>
</dbReference>
<evidence type="ECO:0000256" key="2">
    <source>
        <dbReference type="SAM" id="Phobius"/>
    </source>
</evidence>
<feature type="compositionally biased region" description="Pro residues" evidence="1">
    <location>
        <begin position="989"/>
        <end position="1011"/>
    </location>
</feature>
<feature type="chain" id="PRO_5042238671" description="Tyrosine-protein kinase ephrin type A/B receptor-like domain-containing protein" evidence="3">
    <location>
        <begin position="37"/>
        <end position="1749"/>
    </location>
</feature>
<feature type="region of interest" description="Disordered" evidence="1">
    <location>
        <begin position="1278"/>
        <end position="1328"/>
    </location>
</feature>
<feature type="signal peptide" evidence="3">
    <location>
        <begin position="1"/>
        <end position="36"/>
    </location>
</feature>
<feature type="compositionally biased region" description="Low complexity" evidence="1">
    <location>
        <begin position="921"/>
        <end position="957"/>
    </location>
</feature>
<organism evidence="4 5">
    <name type="scientific">Astrephomene gubernaculifera</name>
    <dbReference type="NCBI Taxonomy" id="47775"/>
    <lineage>
        <taxon>Eukaryota</taxon>
        <taxon>Viridiplantae</taxon>
        <taxon>Chlorophyta</taxon>
        <taxon>core chlorophytes</taxon>
        <taxon>Chlorophyceae</taxon>
        <taxon>CS clade</taxon>
        <taxon>Chlamydomonadales</taxon>
        <taxon>Astrephomenaceae</taxon>
        <taxon>Astrephomene</taxon>
    </lineage>
</organism>
<evidence type="ECO:0008006" key="6">
    <source>
        <dbReference type="Google" id="ProtNLM"/>
    </source>
</evidence>
<keyword evidence="5" id="KW-1185">Reference proteome</keyword>
<protein>
    <recommendedName>
        <fullName evidence="6">Tyrosine-protein kinase ephrin type A/B receptor-like domain-containing protein</fullName>
    </recommendedName>
</protein>
<keyword evidence="2" id="KW-1133">Transmembrane helix</keyword>
<dbReference type="Gene3D" id="2.10.50.10">
    <property type="entry name" value="Tumor Necrosis Factor Receptor, subunit A, domain 2"/>
    <property type="match status" value="2"/>
</dbReference>
<dbReference type="PROSITE" id="PS51257">
    <property type="entry name" value="PROKAR_LIPOPROTEIN"/>
    <property type="match status" value="1"/>
</dbReference>
<dbReference type="SUPFAM" id="SSF57184">
    <property type="entry name" value="Growth factor receptor domain"/>
    <property type="match status" value="1"/>
</dbReference>
<feature type="compositionally biased region" description="Pro residues" evidence="1">
    <location>
        <begin position="958"/>
        <end position="979"/>
    </location>
</feature>
<feature type="compositionally biased region" description="Low complexity" evidence="1">
    <location>
        <begin position="568"/>
        <end position="581"/>
    </location>
</feature>
<feature type="compositionally biased region" description="Pro residues" evidence="1">
    <location>
        <begin position="1316"/>
        <end position="1325"/>
    </location>
</feature>
<dbReference type="PANTHER" id="PTHR46967">
    <property type="entry name" value="INSULIN-LIKE GROWTH FACTOR BINDING PROTEIN,N-TERMINAL"/>
    <property type="match status" value="1"/>
</dbReference>
<feature type="compositionally biased region" description="Pro residues" evidence="1">
    <location>
        <begin position="726"/>
        <end position="739"/>
    </location>
</feature>
<dbReference type="InterPro" id="IPR009030">
    <property type="entry name" value="Growth_fac_rcpt_cys_sf"/>
</dbReference>
<proteinExistence type="predicted"/>
<feature type="compositionally biased region" description="Low complexity" evidence="1">
    <location>
        <begin position="711"/>
        <end position="725"/>
    </location>
</feature>
<reference evidence="4 5" key="1">
    <citation type="journal article" date="2021" name="Sci. Rep.">
        <title>Genome sequencing of the multicellular alga Astrephomene provides insights into convergent evolution of germ-soma differentiation.</title>
        <authorList>
            <person name="Yamashita S."/>
            <person name="Yamamoto K."/>
            <person name="Matsuzaki R."/>
            <person name="Suzuki S."/>
            <person name="Yamaguchi H."/>
            <person name="Hirooka S."/>
            <person name="Minakuchi Y."/>
            <person name="Miyagishima S."/>
            <person name="Kawachi M."/>
            <person name="Toyoda A."/>
            <person name="Nozaki H."/>
        </authorList>
    </citation>
    <scope>NUCLEOTIDE SEQUENCE [LARGE SCALE GENOMIC DNA]</scope>
    <source>
        <strain evidence="4 5">NIES-4017</strain>
    </source>
</reference>
<sequence>MRAGARQRFQLLPQFTNAVIALHLVALWQGSWVACGLSSPSDSSWAEQTIINSLQPRTVSNDGNVTLQAELQSPGCQQVRSAVTPNLTLSFLGAAPKGDDVLVPGTISPDCRSVTFRVAACPTFRGIGAGVYPVRLLAGRSQRPLLFASSNDTSTGNTNDGAGPSPYGTSASNTTTLVTVLQAAVARLLRTYTAASRSDATLTLTAALAGPSLLPATLALRLSDPTAAEVTPPLLTWRKGEAGGKNFTLRMLRALGVQPSSGQAAGQQQQLWAEVVAVSNVVLDPATPVRVLLQPPVPAFYVVGGLVLYRKSSGSGGSASVSGGGSSSSSSNQSSSNGTSSGSGGTALSSLQSGAAAGVGWTSSPPPAARLAAAQVVSVVNVTVRRANLSPFTSTLKYSATVLETIGCVNASLCSGVVRASGTLSFPADRDSAAVNVSINWAALPASASLRVGLMLTPVENAETLAATANLTAIYVYGTTYGTCPAGTTGPWRAPAPPAGAPPPPLGTGAAGNSSSWPKPPPAALAAPPVAAKTCDDAALLGGLDAYTVSEALLPVLTACTAGNTSLLLPEASSPSSAPTPATTPPPPASHPQQQDVQDGGPSAAQPPPSPSGDALQVLLRVPFGQDASAVFLPLRSAAEDVVVLSSSCNPPPLVRYLVGEGAGAGGGAGGAASWAVWSLPARVQQPCSAQLGVYVVSSSGGGLQQLQQLAAVGNNSSTGSSRSPSPTPPNTPSSPPDTMPVDVAASPGSHFTGDADSPDSTTTTTTTAPTASPAPPVPAPSGTGNPASLMSTTTTSSSGGLHVYNQVRLRTFNLTLQPSSDPAVFSGPRLSLALVHRPSGRILPLCGLPQQLLLAATAAAAAAAGSQAMGGAAALNASSGQSAPNSTQQQQQQLAYVFATLAEAIRGNMAAVLALQQQQQSQAAAPPTPGSSGLRRGRALQSSSSRGRGLRGEPASLLPPPPPSPPPASFPAAPPAGRPNPGAVAAAPTPPPPNSHNPPAPAPAPPPAGLPPSSSLPAAAPAPPQQQQQPPARQPVASRSAIALADTPPDGFNLPSIASGDSAAAAGTAAVLQVLYNPQYMDWCGAGEAQVVDLALLPPSYDMQLEASSGGVVLQQQQVEVVVGAGAGGGGEQEEEGQSPLVLGEKTRATLLKQRQAAAAAAAAKAPSPPSPAPVSARKPPASVLPIAAPAAPNRGTPQDDAGDDDDAEAEEAGGEVDPDYDSCPAAAARSRLQAEQRLLLTLLAPDGVTCATRLLDLYLDYSAAAAAAVAAAEQCSSSNNNNSSSNSPPMPAPGAAGKQLSSGTGPSAGGAGVPYPPSLPSSPPDAGGELLPVLLTPSVLFPLDACRRCGPGSYSAAANASVCLPCAVGSVSSEVYNPACVPCPAGTYACRNGTTCRLCPPGSFSSRPGSTACSVCSDGSTTLADGAAACVASPPPAESQRALLVSFQVLLNVSQRGNLSDLAADSTGIDAPPASIVRLLIAADTADALGIVTTQVRVMLQEVSTSAFLVNVSATMPLEMNPDSSSSSSSSSSSNHGSNPSSSSGNPSSSSVSTGSPTKDVDADMLVNRLVNNSDSSFPRTKEATGGSLHVQLVDRRVVTLRAGGGAPSVHAVVWPTLAGTAVLAVAVGWACRRYWGRRRGRQCPSLPPITDALGRLCGKWKVPGSPPPAYVLYGQTALLELQDLPASASAPRHRLRGGARLLLPSLPLGPAGAREAGAMGPGSASAPDLDALTAMYTREALAAPRI</sequence>
<feature type="compositionally biased region" description="Low complexity" evidence="1">
    <location>
        <begin position="1175"/>
        <end position="1185"/>
    </location>
</feature>
<feature type="compositionally biased region" description="Low complexity" evidence="1">
    <location>
        <begin position="753"/>
        <end position="772"/>
    </location>
</feature>
<evidence type="ECO:0000256" key="1">
    <source>
        <dbReference type="SAM" id="MobiDB-lite"/>
    </source>
</evidence>